<comment type="caution">
    <text evidence="1">The sequence shown here is derived from an EMBL/GenBank/DDBJ whole genome shotgun (WGS) entry which is preliminary data.</text>
</comment>
<feature type="non-terminal residue" evidence="1">
    <location>
        <position position="1"/>
    </location>
</feature>
<dbReference type="Proteomes" id="UP000004621">
    <property type="component" value="Unassembled WGS sequence"/>
</dbReference>
<organism evidence="1 2">
    <name type="scientific">Neisseria subflava NJ9703</name>
    <dbReference type="NCBI Taxonomy" id="546268"/>
    <lineage>
        <taxon>Bacteria</taxon>
        <taxon>Pseudomonadati</taxon>
        <taxon>Pseudomonadota</taxon>
        <taxon>Betaproteobacteria</taxon>
        <taxon>Neisseriales</taxon>
        <taxon>Neisseriaceae</taxon>
        <taxon>Neisseria</taxon>
    </lineage>
</organism>
<dbReference type="AlphaFoldDB" id="A0A9W5MYA7"/>
<dbReference type="Gene3D" id="2.20.70.140">
    <property type="match status" value="1"/>
</dbReference>
<evidence type="ECO:0000313" key="1">
    <source>
        <dbReference type="EMBL" id="EFC50930.1"/>
    </source>
</evidence>
<dbReference type="SUPFAM" id="SSF101967">
    <property type="entry name" value="Adhesin YadA, collagen-binding domain"/>
    <property type="match status" value="1"/>
</dbReference>
<dbReference type="EMBL" id="ACEO02000024">
    <property type="protein sequence ID" value="EFC50930.1"/>
    <property type="molecule type" value="Genomic_DNA"/>
</dbReference>
<dbReference type="RefSeq" id="WP_004521131.1">
    <property type="nucleotide sequence ID" value="NZ_ACEO02000024.1"/>
</dbReference>
<name>A0A9W5MYA7_NEISU</name>
<proteinExistence type="predicted"/>
<sequence length="115" mass="12051">RQRQHQYRKLGSTVTVAGDDNITTEAQDDKVTVKLNKDLVVDSVKAGDTTVNNDGVKVGDDVALTQDGVKAGDVKLTKDGLNNAGNKVTNVADGAVSANSKMPLTAANCLRPTKT</sequence>
<reference evidence="1 2" key="1">
    <citation type="submission" date="2010-01" db="EMBL/GenBank/DDBJ databases">
        <authorList>
            <person name="Weinstock G."/>
            <person name="Sodergren E."/>
            <person name="Clifton S."/>
            <person name="Fulton L."/>
            <person name="Fulton B."/>
            <person name="Courtney L."/>
            <person name="Fronick C."/>
            <person name="Harrison M."/>
            <person name="Strong C."/>
            <person name="Farmer C."/>
            <person name="Delahaunty K."/>
            <person name="Markovic C."/>
            <person name="Hall O."/>
            <person name="Minx P."/>
            <person name="Tomlinson C."/>
            <person name="Mitreva M."/>
            <person name="Nelson J."/>
            <person name="Hou S."/>
            <person name="Wollam A."/>
            <person name="Pepin K.H."/>
            <person name="Johnson M."/>
            <person name="Bhonagiri V."/>
            <person name="Nash W.E."/>
            <person name="Warren W."/>
            <person name="Chinwalla A."/>
            <person name="Mardis E.R."/>
            <person name="Wilson R.K."/>
        </authorList>
    </citation>
    <scope>NUCLEOTIDE SEQUENCE [LARGE SCALE GENOMIC DNA]</scope>
    <source>
        <strain evidence="1 2">NJ9703</strain>
    </source>
</reference>
<gene>
    <name evidence="1" type="ORF">NEISUBOT_05643</name>
</gene>
<evidence type="ECO:0000313" key="2">
    <source>
        <dbReference type="Proteomes" id="UP000004621"/>
    </source>
</evidence>
<protein>
    <recommendedName>
        <fullName evidence="3">Hemagglutinin</fullName>
    </recommendedName>
</protein>
<accession>A0A9W5MYA7</accession>
<dbReference type="InterPro" id="IPR011049">
    <property type="entry name" value="Serralysin-like_metalloprot_C"/>
</dbReference>
<evidence type="ECO:0008006" key="3">
    <source>
        <dbReference type="Google" id="ProtNLM"/>
    </source>
</evidence>